<organism evidence="3 4">
    <name type="scientific">Euplotes crassus</name>
    <dbReference type="NCBI Taxonomy" id="5936"/>
    <lineage>
        <taxon>Eukaryota</taxon>
        <taxon>Sar</taxon>
        <taxon>Alveolata</taxon>
        <taxon>Ciliophora</taxon>
        <taxon>Intramacronucleata</taxon>
        <taxon>Spirotrichea</taxon>
        <taxon>Hypotrichia</taxon>
        <taxon>Euplotida</taxon>
        <taxon>Euplotidae</taxon>
        <taxon>Moneuplotes</taxon>
    </lineage>
</organism>
<dbReference type="Gene3D" id="2.10.220.10">
    <property type="entry name" value="Hormone Receptor, Insulin-like Growth Factor Receptor 1, Chain A, domain 2"/>
    <property type="match status" value="1"/>
</dbReference>
<feature type="transmembrane region" description="Helical" evidence="2">
    <location>
        <begin position="1555"/>
        <end position="1573"/>
    </location>
</feature>
<evidence type="ECO:0000313" key="3">
    <source>
        <dbReference type="EMBL" id="CAI2376076.1"/>
    </source>
</evidence>
<name>A0AAD1XNA1_EUPCR</name>
<accession>A0AAD1XNA1</accession>
<reference evidence="3" key="1">
    <citation type="submission" date="2023-07" db="EMBL/GenBank/DDBJ databases">
        <authorList>
            <consortium name="AG Swart"/>
            <person name="Singh M."/>
            <person name="Singh A."/>
            <person name="Seah K."/>
            <person name="Emmerich C."/>
        </authorList>
    </citation>
    <scope>NUCLEOTIDE SEQUENCE</scope>
    <source>
        <strain evidence="3">DP1</strain>
    </source>
</reference>
<dbReference type="SUPFAM" id="SSF57184">
    <property type="entry name" value="Growth factor receptor domain"/>
    <property type="match status" value="1"/>
</dbReference>
<evidence type="ECO:0000256" key="2">
    <source>
        <dbReference type="SAM" id="Phobius"/>
    </source>
</evidence>
<evidence type="ECO:0000313" key="4">
    <source>
        <dbReference type="Proteomes" id="UP001295684"/>
    </source>
</evidence>
<feature type="transmembrane region" description="Helical" evidence="2">
    <location>
        <begin position="1771"/>
        <end position="1793"/>
    </location>
</feature>
<feature type="transmembrane region" description="Helical" evidence="2">
    <location>
        <begin position="1658"/>
        <end position="1674"/>
    </location>
</feature>
<feature type="transmembrane region" description="Helical" evidence="2">
    <location>
        <begin position="1523"/>
        <end position="1543"/>
    </location>
</feature>
<feature type="compositionally biased region" description="Basic residues" evidence="1">
    <location>
        <begin position="1925"/>
        <end position="1943"/>
    </location>
</feature>
<dbReference type="SMART" id="SM00261">
    <property type="entry name" value="FU"/>
    <property type="match status" value="1"/>
</dbReference>
<sequence length="2035" mass="229390">MYKEGCHEGYYYDGGCRPCHSSCKTCTRPDRCESCEGFMFMRNEQGGEGEGKLCEKCPDGEYYDNTAGVCRECGGICDLQCGYQHFCFQCKEGDVYDLEMRECIQMSDCIFPKHLLSNSQYFLGSICRALDYYVDPFTTKSIELGTLDFPYRSFSSLSSEIINIHSNTNSNISIYTNDAYLTDNELIFINMSHVRLSSLPNYQSIQHGGLLKKTGNQALLIPTHYKQHGITERALFHALKHTDTLVDKALEEGGFTEYELYAFSSQISTIKPLRSSIEIKEINFYREEIDYNEPNKLITPIYFQNRLLKITDCSFNVTGDVVTTSDPFNAHLENILVEGYSLGSFVSDIPAICNYPEAFTHGHFFAKNLSFVLSKEKTTVTSSRFIRMSGSSNFILENIDIGVFHGVSTDLISAIAVLLSETCIPVDDIPQTIEFHGLKSQMKSLQDPGNKFVLTSFLSTFAHYRPVLRNLSNFEYLNFNNSISPPLFAVFASPMDEFHLTNLTVHNSAFIDRLLDVWDLGVLTLTNLSFTEIHKCTRLLKITNCLNTTLDGLSVQDYTTPQFRSNNDISISVLPSTIVSIKRLRLKSCNLFGLPFFELIGRPLKLSISAGFYEDILMDKGIALFKLRDISAFEMADQRLNSITISAQIKNPPNKFLEISQLSLGSEPVTLKIITFQNADLALVEVNSVINQGIVHIDEVTISDSTPRFRSIISTKGFEATGDVQLIYSNLKIINVSFPVSGQIMEFNHFLERPVILKDSIFQNITSGSIVMRAKSNKNSALKASLKIENCAFSKITNTMKPFFDFSTSAHLEVVSSNFTEITSIIESFGFIYLSENSFGEFTRCTFMENSALSSSIFKVESKSALKCNECSINSNFALKHGVFEVTSGSKITLTNSTVHNNYAIQAPIGSVLETVDASEFTKTVIYENYCVSTEEVLQEVYGNCNKLCMISQELKQYLNEDKEAITKTEVSRYAISVISGSIEINEGSHISRQSYLMNCFLSNAKISGATLSSIEFLKMYILATSSNLILENTLLKTVNTSQSGMILAASQSTVHLMNVSYSGSNSLLLKSCSSEVYALNLTFYGIIGPSVLMDINRSPDSHLSDIKVDNCFVQDTKVFNIHKCRNVKISNMSLSNYHKTLFEITNSKVELIENLHVSHYYRAVELINSNAKLVANSSFSYLGNEELFHAGAVLISNSNASFYNTTFTKNKAISGAAIASLCSNGINCQVEFQKCVFLMNSATEKGGGIYYNYRPPVIDNQTLFSNNTAQYGRDYASYPVRVGFLDDNSSNQIFINQVSSGLGINQNIRLSLLDGDHQVMILDNSSHININSGSPKSSIKGINVERIVKGITEFSNLIPVAEPGTSNVKYVISSKSIDKMKIKHIFGTSVVQPEIIINFSYCKPGERVINNQCYECPAGTYSFTWNSPQCHQCESNANCLGRQQMQVAKGYWRMSGNSTKIVECLRKEACQGGYHPENEYPVECTLGYTGKLCSKCQITDEKKYHKIGEFECQACPEPIMNAVKVITLVIIVFIFLMVIIVANVRRTTVSQFSILLRILMNYLHIITMTMSMTTKHPSSLVGILLPLNRVGDPSGNLLSFDCFISDYVITGPFDSNAFLKLFLMLLLPIVLFCAVALIWGIIIMINTGWVKDIKRNLVISFISILFIFHPKLAESSINAFRCVRINDTTRAVQIDTDIECYSLTHIKWCILIALPIIVIWVVAIPITGLVLLYKANRSRNHRILGYFLILYQGFKDEKFYWEFFNTLRKILIGISFLFPNNYKIGVSLVVMIISERLERWLQPYCDVENNNIALLSTTASIITLNGILVFERDEHISNLNSFIILVISVANAKFLLEWTILCIKCFQNKAKVLKYLYLLIATISCKKDIEEDFPLQDHRTEKISRIYSNPIESPQKSQSEAKPRKYRIKKKRSKKRLKKKLRNYSLKPKAEPSPKEEQDEENLGNELIQSSSRNLFQRSDINAMGSNDLSKFENYRILTRARQKSLQIESTTYNPQTSRSHIYEEKKEEYKYLL</sequence>
<feature type="compositionally biased region" description="Polar residues" evidence="1">
    <location>
        <begin position="1907"/>
        <end position="1921"/>
    </location>
</feature>
<keyword evidence="2" id="KW-0812">Transmembrane</keyword>
<dbReference type="PANTHER" id="PTHR11319">
    <property type="entry name" value="G PROTEIN-COUPLED RECEPTOR-RELATED"/>
    <property type="match status" value="1"/>
</dbReference>
<keyword evidence="2" id="KW-0472">Membrane</keyword>
<dbReference type="SUPFAM" id="SSF51126">
    <property type="entry name" value="Pectin lyase-like"/>
    <property type="match status" value="2"/>
</dbReference>
<feature type="transmembrane region" description="Helical" evidence="2">
    <location>
        <begin position="1843"/>
        <end position="1862"/>
    </location>
</feature>
<dbReference type="Proteomes" id="UP001295684">
    <property type="component" value="Unassembled WGS sequence"/>
</dbReference>
<dbReference type="CDD" id="cd00185">
    <property type="entry name" value="TNFRSF"/>
    <property type="match status" value="1"/>
</dbReference>
<feature type="transmembrane region" description="Helical" evidence="2">
    <location>
        <begin position="1622"/>
        <end position="1646"/>
    </location>
</feature>
<feature type="region of interest" description="Disordered" evidence="1">
    <location>
        <begin position="1907"/>
        <end position="1970"/>
    </location>
</feature>
<dbReference type="EMBL" id="CAMPGE010017607">
    <property type="protein sequence ID" value="CAI2376076.1"/>
    <property type="molecule type" value="Genomic_DNA"/>
</dbReference>
<proteinExistence type="predicted"/>
<gene>
    <name evidence="3" type="ORF">ECRASSUSDP1_LOCUS17445</name>
</gene>
<dbReference type="InterPro" id="IPR009030">
    <property type="entry name" value="Growth_fac_rcpt_cys_sf"/>
</dbReference>
<comment type="caution">
    <text evidence="3">The sequence shown here is derived from an EMBL/GenBank/DDBJ whole genome shotgun (WGS) entry which is preliminary data.</text>
</comment>
<protein>
    <submittedName>
        <fullName evidence="3">Uncharacterized protein</fullName>
    </submittedName>
</protein>
<dbReference type="CDD" id="cd00064">
    <property type="entry name" value="FU"/>
    <property type="match status" value="1"/>
</dbReference>
<keyword evidence="2" id="KW-1133">Transmembrane helix</keyword>
<dbReference type="PANTHER" id="PTHR11319:SF35">
    <property type="entry name" value="OUTER MEMBRANE PROTEIN PMPC-RELATED"/>
    <property type="match status" value="1"/>
</dbReference>
<dbReference type="InterPro" id="IPR006212">
    <property type="entry name" value="Furin_repeat"/>
</dbReference>
<feature type="transmembrane region" description="Helical" evidence="2">
    <location>
        <begin position="1711"/>
        <end position="1734"/>
    </location>
</feature>
<keyword evidence="4" id="KW-1185">Reference proteome</keyword>
<evidence type="ECO:0000256" key="1">
    <source>
        <dbReference type="SAM" id="MobiDB-lite"/>
    </source>
</evidence>
<dbReference type="InterPro" id="IPR011050">
    <property type="entry name" value="Pectin_lyase_fold/virulence"/>
</dbReference>
<feature type="transmembrane region" description="Helical" evidence="2">
    <location>
        <begin position="1813"/>
        <end position="1831"/>
    </location>
</feature>